<evidence type="ECO:0000313" key="4">
    <source>
        <dbReference type="Proteomes" id="UP000095287"/>
    </source>
</evidence>
<evidence type="ECO:0000259" key="3">
    <source>
        <dbReference type="SMART" id="SM01088"/>
    </source>
</evidence>
<keyword evidence="2" id="KW-0472">Membrane</keyword>
<accession>A0A1I8ASA9</accession>
<reference evidence="5" key="1">
    <citation type="submission" date="2016-11" db="UniProtKB">
        <authorList>
            <consortium name="WormBaseParasite"/>
        </authorList>
    </citation>
    <scope>IDENTIFICATION</scope>
</reference>
<feature type="domain" description="Nematode cuticle collagen N-terminal" evidence="3">
    <location>
        <begin position="38"/>
        <end position="84"/>
    </location>
</feature>
<sequence length="84" mass="8926">MCLRNEATCTVTNGALYMPAIAQQKTSSTTVMSLGVRTTAFVATAGSGVAILVSLVVIGNLFMEVNDMYKEALADMDEFKVLSN</sequence>
<dbReference type="Proteomes" id="UP000095287">
    <property type="component" value="Unplaced"/>
</dbReference>
<dbReference type="SMART" id="SM01088">
    <property type="entry name" value="Col_cuticle_N"/>
    <property type="match status" value="1"/>
</dbReference>
<evidence type="ECO:0000256" key="1">
    <source>
        <dbReference type="ARBA" id="ARBA00022737"/>
    </source>
</evidence>
<keyword evidence="1" id="KW-0677">Repeat</keyword>
<dbReference type="InterPro" id="IPR002486">
    <property type="entry name" value="Col_cuticle_N"/>
</dbReference>
<dbReference type="GO" id="GO:0042302">
    <property type="term" value="F:structural constituent of cuticle"/>
    <property type="evidence" value="ECO:0007669"/>
    <property type="project" value="InterPro"/>
</dbReference>
<dbReference type="WBParaSite" id="L893_g8705.t1">
    <property type="protein sequence ID" value="L893_g8705.t1"/>
    <property type="gene ID" value="L893_g8705"/>
</dbReference>
<dbReference type="Pfam" id="PF01484">
    <property type="entry name" value="Col_cuticle_N"/>
    <property type="match status" value="1"/>
</dbReference>
<evidence type="ECO:0000256" key="2">
    <source>
        <dbReference type="SAM" id="Phobius"/>
    </source>
</evidence>
<keyword evidence="2" id="KW-1133">Transmembrane helix</keyword>
<organism evidence="4 5">
    <name type="scientific">Steinernema glaseri</name>
    <dbReference type="NCBI Taxonomy" id="37863"/>
    <lineage>
        <taxon>Eukaryota</taxon>
        <taxon>Metazoa</taxon>
        <taxon>Ecdysozoa</taxon>
        <taxon>Nematoda</taxon>
        <taxon>Chromadorea</taxon>
        <taxon>Rhabditida</taxon>
        <taxon>Tylenchina</taxon>
        <taxon>Panagrolaimomorpha</taxon>
        <taxon>Strongyloidoidea</taxon>
        <taxon>Steinernematidae</taxon>
        <taxon>Steinernema</taxon>
    </lineage>
</organism>
<name>A0A1I8ASA9_9BILA</name>
<dbReference type="AlphaFoldDB" id="A0A1I8ASA9"/>
<protein>
    <submittedName>
        <fullName evidence="5">Col_cuticle_N domain-containing protein</fullName>
    </submittedName>
</protein>
<evidence type="ECO:0000313" key="5">
    <source>
        <dbReference type="WBParaSite" id="L893_g8705.t1"/>
    </source>
</evidence>
<feature type="transmembrane region" description="Helical" evidence="2">
    <location>
        <begin position="40"/>
        <end position="63"/>
    </location>
</feature>
<keyword evidence="2" id="KW-0812">Transmembrane</keyword>
<proteinExistence type="predicted"/>
<keyword evidence="4" id="KW-1185">Reference proteome</keyword>